<dbReference type="Pfam" id="PF18849">
    <property type="entry name" value="baeRF_family7"/>
    <property type="match status" value="1"/>
</dbReference>
<dbReference type="EMBL" id="PUHZ01000022">
    <property type="protein sequence ID" value="PQO43930.1"/>
    <property type="molecule type" value="Genomic_DNA"/>
</dbReference>
<dbReference type="AlphaFoldDB" id="A0A2S8GHX1"/>
<name>A0A2S8GHX1_9BACT</name>
<sequence>MDAFTRRDLNRMIAEQKGPCVSILMPTHPASEAGQQDPLRLKNLLNDAEKLLCEQGLAEDDAREFMKPVRRMSEKADFWDGRRQGLALFISAEHGDVYRLPIALEPKATVGKRFYVKSMLPAIEADARFYVLSLSHNGVQLYAATSQTLDMVDVSSLPENVHAALSRTETERGLQLHSPMRTGGGRTAIFHGHGGEADTEKEDLLEYFRIVNKAIAPVLEKDNAPLLLAGVEYLLPIYRNASSYAGILSQELKGNWEAAAPDELRKAAYQAAKPALQARRTSAAQQYRELAGGSRTSADLHKILVAADQGQVETLFVDASTDVWGTYHAEDGDVFVHDAPERGDEELLNRAVIETLLRNGDAYVVPTEEMPGEDFVAATYRY</sequence>
<dbReference type="RefSeq" id="WP_105337686.1">
    <property type="nucleotide sequence ID" value="NZ_PUHZ01000022.1"/>
</dbReference>
<evidence type="ECO:0000313" key="2">
    <source>
        <dbReference type="Proteomes" id="UP000237819"/>
    </source>
</evidence>
<evidence type="ECO:0000313" key="1">
    <source>
        <dbReference type="EMBL" id="PQO43930.1"/>
    </source>
</evidence>
<accession>A0A2S8GHX1</accession>
<reference evidence="1 2" key="1">
    <citation type="submission" date="2018-02" db="EMBL/GenBank/DDBJ databases">
        <title>Comparative genomes isolates from brazilian mangrove.</title>
        <authorList>
            <person name="Araujo J.E."/>
            <person name="Taketani R.G."/>
            <person name="Silva M.C.P."/>
            <person name="Loureco M.V."/>
            <person name="Andreote F.D."/>
        </authorList>
    </citation>
    <scope>NUCLEOTIDE SEQUENCE [LARGE SCALE GENOMIC DNA]</scope>
    <source>
        <strain evidence="1 2">Nap-Phe MGV</strain>
    </source>
</reference>
<proteinExistence type="predicted"/>
<dbReference type="OrthoDB" id="4393931at2"/>
<comment type="caution">
    <text evidence="1">The sequence shown here is derived from an EMBL/GenBank/DDBJ whole genome shotgun (WGS) entry which is preliminary data.</text>
</comment>
<dbReference type="InterPro" id="IPR040837">
    <property type="entry name" value="Bact_RF_family7"/>
</dbReference>
<gene>
    <name evidence="1" type="ORF">C5Y93_22365</name>
</gene>
<dbReference type="Proteomes" id="UP000237819">
    <property type="component" value="Unassembled WGS sequence"/>
</dbReference>
<organism evidence="1 2">
    <name type="scientific">Blastopirellula marina</name>
    <dbReference type="NCBI Taxonomy" id="124"/>
    <lineage>
        <taxon>Bacteria</taxon>
        <taxon>Pseudomonadati</taxon>
        <taxon>Planctomycetota</taxon>
        <taxon>Planctomycetia</taxon>
        <taxon>Pirellulales</taxon>
        <taxon>Pirellulaceae</taxon>
        <taxon>Blastopirellula</taxon>
    </lineage>
</organism>
<protein>
    <submittedName>
        <fullName evidence="1">Uncharacterized protein</fullName>
    </submittedName>
</protein>